<reference evidence="1" key="1">
    <citation type="submission" date="2022-10" db="EMBL/GenBank/DDBJ databases">
        <title>Complete genome sequence of Capnocytophaga ochracea KCOM 2812 isolated from actinomycosis lesion.</title>
        <authorList>
            <person name="Kook J.-K."/>
            <person name="Park S.-N."/>
            <person name="Lim Y.K."/>
        </authorList>
    </citation>
    <scope>NUCLEOTIDE SEQUENCE</scope>
    <source>
        <strain evidence="1">KCOM 28121</strain>
    </source>
</reference>
<dbReference type="RefSeq" id="WP_255493650.1">
    <property type="nucleotide sequence ID" value="NZ_CP110230.1"/>
</dbReference>
<gene>
    <name evidence="1" type="ORF">OL231_00515</name>
</gene>
<evidence type="ECO:0000313" key="1">
    <source>
        <dbReference type="EMBL" id="UZD41048.1"/>
    </source>
</evidence>
<name>A0AA46ZZC1_CAPOC</name>
<sequence>MILLKVATGRQMGMDREALLIYATQVLGLADTLFSLKDLEDDLL</sequence>
<dbReference type="AlphaFoldDB" id="A0AA46ZZC1"/>
<evidence type="ECO:0000313" key="2">
    <source>
        <dbReference type="Proteomes" id="UP001163262"/>
    </source>
</evidence>
<dbReference type="EMBL" id="CP110230">
    <property type="protein sequence ID" value="UZD41048.1"/>
    <property type="molecule type" value="Genomic_DNA"/>
</dbReference>
<proteinExistence type="predicted"/>
<protein>
    <submittedName>
        <fullName evidence="1">Uncharacterized protein</fullName>
    </submittedName>
</protein>
<accession>A0AA46ZZC1</accession>
<dbReference type="Proteomes" id="UP001163262">
    <property type="component" value="Chromosome"/>
</dbReference>
<organism evidence="1 2">
    <name type="scientific">Capnocytophaga ochracea</name>
    <dbReference type="NCBI Taxonomy" id="1018"/>
    <lineage>
        <taxon>Bacteria</taxon>
        <taxon>Pseudomonadati</taxon>
        <taxon>Bacteroidota</taxon>
        <taxon>Flavobacteriia</taxon>
        <taxon>Flavobacteriales</taxon>
        <taxon>Flavobacteriaceae</taxon>
        <taxon>Capnocytophaga</taxon>
    </lineage>
</organism>